<keyword evidence="2" id="KW-0479">Metal-binding</keyword>
<dbReference type="InterPro" id="IPR011257">
    <property type="entry name" value="DNA_glycosylase"/>
</dbReference>
<dbReference type="PANTHER" id="PTHR46213">
    <property type="entry name" value="TRANSCRIPTIONAL ACTIVATOR DEMETER"/>
    <property type="match status" value="1"/>
</dbReference>
<dbReference type="Gene3D" id="1.10.340.30">
    <property type="entry name" value="Hypothetical protein, domain 2"/>
    <property type="match status" value="1"/>
</dbReference>
<dbReference type="InterPro" id="IPR044811">
    <property type="entry name" value="DME/ROS1"/>
</dbReference>
<feature type="compositionally biased region" description="Basic and acidic residues" evidence="5">
    <location>
        <begin position="1092"/>
        <end position="1111"/>
    </location>
</feature>
<proteinExistence type="predicted"/>
<feature type="region of interest" description="Disordered" evidence="5">
    <location>
        <begin position="1"/>
        <end position="47"/>
    </location>
</feature>
<keyword evidence="4" id="KW-0411">Iron-sulfur</keyword>
<feature type="compositionally biased region" description="Low complexity" evidence="5">
    <location>
        <begin position="277"/>
        <end position="291"/>
    </location>
</feature>
<sequence>MGAEAEESLDHPGSLSGMSPATPDVAWKPAERRRRRSEADAEGSSCCSLSAATAAWVGAGNVESDDPSVRSVAAGEQCRSVSRPEEEEEECASCTQDSTVSPPVSECGDRTAQQEPSTQEYTVSPPPVSECGDKVVQQESSNQESTVSPPPVSECGDKIAQQGSSTRESTVLLPVSECCNKVAQQESSTQESTVSLPVIECGDKVAQQESSTQESTVSLPSSECGDKVAQQESSTQESTVSPPVNECGDKVAQQESSTQESTVSLPSSECGDKVAQQESSTQESTVSPPVSECGDKIARQEGAASAIPTPEKVEATPRRPRKRSTKGLTRFKIMKDHKAAQRTATPVEVKIKRKAKDNGKRSKKGKKRKKMTGEHQDNGESALVPYQKAPAATSSSALVPIQNSTQLAIVHHRNHLKNLRTKVLGLDEKTLQVYNVLRKWDETDSESFEGVDIGSGPEWNETRRHFEHYVDVFIATVHGLLGPRRFSEWGGSVTDSVVGTFLTQNVADNLSSNAFLNLVAKFPPTKRHINAEACSNLSLLIDDMRRKLNLNEQSNGTDSGSSDFTKPVDFEKENGYNEEVKGNYGRDYSTIIENFISIIEKHHKDMSTWDNARLENMVKDKSGTPVCSHRTLRKFMDTFEEKDTSHWDKLREEAYSKGYKIKGTGKSDSADWEAVLHAPAVEIANSIAVRGQHYVIALRIQAFLKRVKKDHGNFDLDWLRYVPRESAKNYLISILGLGDKSVDCIRLLSLKHKGFPAICTKVSPNCRACPFSAKCKYYNSSLARLSLPPAEGHGHEYGEEQASTATPGRLLLSNDSHIAGFQQVCQPQIKINMPAGRESIYKCEPIIEIPPSPEHEYEESPYEQELYEDDLCDIEDTIPELQYDFEIDLCSLKHTVNNGSWTPNSGKDLALINSQHASVQNKKLKNIGRLRTEHNAYVLPDDHAILEEFEDRVPEDPCPYLLVVISCSDEHTVKGTILIPCRTATRGNFPLNGTYFQDHEVFADHSSSRSPITIPRECIWNLDRCIVYFGSSIQSIMKGQTRQDIEDCYKKGYICVRGFDRNTRYPKPICAKLHATNERNGTGENSRKKKKTSQEGKKIDDKSSFGKLEIN</sequence>
<evidence type="ECO:0000259" key="6">
    <source>
        <dbReference type="Pfam" id="PF15628"/>
    </source>
</evidence>
<reference evidence="7 8" key="1">
    <citation type="journal article" date="2005" name="PLoS Biol.">
        <title>The genomes of Oryza sativa: a history of duplications.</title>
        <authorList>
            <person name="Yu J."/>
            <person name="Wang J."/>
            <person name="Lin W."/>
            <person name="Li S."/>
            <person name="Li H."/>
            <person name="Zhou J."/>
            <person name="Ni P."/>
            <person name="Dong W."/>
            <person name="Hu S."/>
            <person name="Zeng C."/>
            <person name="Zhang J."/>
            <person name="Zhang Y."/>
            <person name="Li R."/>
            <person name="Xu Z."/>
            <person name="Li S."/>
            <person name="Li X."/>
            <person name="Zheng H."/>
            <person name="Cong L."/>
            <person name="Lin L."/>
            <person name="Yin J."/>
            <person name="Geng J."/>
            <person name="Li G."/>
            <person name="Shi J."/>
            <person name="Liu J."/>
            <person name="Lv H."/>
            <person name="Li J."/>
            <person name="Wang J."/>
            <person name="Deng Y."/>
            <person name="Ran L."/>
            <person name="Shi X."/>
            <person name="Wang X."/>
            <person name="Wu Q."/>
            <person name="Li C."/>
            <person name="Ren X."/>
            <person name="Wang J."/>
            <person name="Wang X."/>
            <person name="Li D."/>
            <person name="Liu D."/>
            <person name="Zhang X."/>
            <person name="Ji Z."/>
            <person name="Zhao W."/>
            <person name="Sun Y."/>
            <person name="Zhang Z."/>
            <person name="Bao J."/>
            <person name="Han Y."/>
            <person name="Dong L."/>
            <person name="Ji J."/>
            <person name="Chen P."/>
            <person name="Wu S."/>
            <person name="Liu J."/>
            <person name="Xiao Y."/>
            <person name="Bu D."/>
            <person name="Tan J."/>
            <person name="Yang L."/>
            <person name="Ye C."/>
            <person name="Zhang J."/>
            <person name="Xu J."/>
            <person name="Zhou Y."/>
            <person name="Yu Y."/>
            <person name="Zhang B."/>
            <person name="Zhuang S."/>
            <person name="Wei H."/>
            <person name="Liu B."/>
            <person name="Lei M."/>
            <person name="Yu H."/>
            <person name="Li Y."/>
            <person name="Xu H."/>
            <person name="Wei S."/>
            <person name="He X."/>
            <person name="Fang L."/>
            <person name="Zhang Z."/>
            <person name="Zhang Y."/>
            <person name="Huang X."/>
            <person name="Su Z."/>
            <person name="Tong W."/>
            <person name="Li J."/>
            <person name="Tong Z."/>
            <person name="Li S."/>
            <person name="Ye J."/>
            <person name="Wang L."/>
            <person name="Fang L."/>
            <person name="Lei T."/>
            <person name="Chen C."/>
            <person name="Chen H."/>
            <person name="Xu Z."/>
            <person name="Li H."/>
            <person name="Huang H."/>
            <person name="Zhang F."/>
            <person name="Xu H."/>
            <person name="Li N."/>
            <person name="Zhao C."/>
            <person name="Li S."/>
            <person name="Dong L."/>
            <person name="Huang Y."/>
            <person name="Li L."/>
            <person name="Xi Y."/>
            <person name="Qi Q."/>
            <person name="Li W."/>
            <person name="Zhang B."/>
            <person name="Hu W."/>
            <person name="Zhang Y."/>
            <person name="Tian X."/>
            <person name="Jiao Y."/>
            <person name="Liang X."/>
            <person name="Jin J."/>
            <person name="Gao L."/>
            <person name="Zheng W."/>
            <person name="Hao B."/>
            <person name="Liu S."/>
            <person name="Wang W."/>
            <person name="Yuan L."/>
            <person name="Cao M."/>
            <person name="McDermott J."/>
            <person name="Samudrala R."/>
            <person name="Wang J."/>
            <person name="Wong G.K."/>
            <person name="Yang H."/>
        </authorList>
    </citation>
    <scope>NUCLEOTIDE SEQUENCE [LARGE SCALE GENOMIC DNA]</scope>
    <source>
        <strain evidence="8">cv. 93-11</strain>
    </source>
</reference>
<dbReference type="PANTHER" id="PTHR46213:SF4">
    <property type="entry name" value="OS02G0496500 PROTEIN"/>
    <property type="match status" value="1"/>
</dbReference>
<dbReference type="InterPro" id="IPR003651">
    <property type="entry name" value="Endonuclease3_FeS-loop_motif"/>
</dbReference>
<dbReference type="EMBL" id="CM000127">
    <property type="protein sequence ID" value="EEC73208.1"/>
    <property type="molecule type" value="Genomic_DNA"/>
</dbReference>
<dbReference type="STRING" id="39946.B8AI92"/>
<dbReference type="Pfam" id="PF15628">
    <property type="entry name" value="RRM_DME"/>
    <property type="match status" value="1"/>
</dbReference>
<organism evidence="7 8">
    <name type="scientific">Oryza sativa subsp. indica</name>
    <name type="common">Rice</name>
    <dbReference type="NCBI Taxonomy" id="39946"/>
    <lineage>
        <taxon>Eukaryota</taxon>
        <taxon>Viridiplantae</taxon>
        <taxon>Streptophyta</taxon>
        <taxon>Embryophyta</taxon>
        <taxon>Tracheophyta</taxon>
        <taxon>Spermatophyta</taxon>
        <taxon>Magnoliopsida</taxon>
        <taxon>Liliopsida</taxon>
        <taxon>Poales</taxon>
        <taxon>Poaceae</taxon>
        <taxon>BOP clade</taxon>
        <taxon>Oryzoideae</taxon>
        <taxon>Oryzeae</taxon>
        <taxon>Oryzinae</taxon>
        <taxon>Oryza</taxon>
        <taxon>Oryza sativa</taxon>
    </lineage>
</organism>
<evidence type="ECO:0000256" key="3">
    <source>
        <dbReference type="ARBA" id="ARBA00023004"/>
    </source>
</evidence>
<feature type="compositionally biased region" description="Low complexity" evidence="5">
    <location>
        <begin position="207"/>
        <end position="216"/>
    </location>
</feature>
<feature type="compositionally biased region" description="Low complexity" evidence="5">
    <location>
        <begin position="231"/>
        <end position="244"/>
    </location>
</feature>
<feature type="compositionally biased region" description="Polar residues" evidence="5">
    <location>
        <begin position="93"/>
        <end position="102"/>
    </location>
</feature>
<comment type="cofactor">
    <cofactor evidence="1">
        <name>[4Fe-4S] cluster</name>
        <dbReference type="ChEBI" id="CHEBI:49883"/>
    </cofactor>
</comment>
<dbReference type="HOGENOM" id="CLU_301189_0_0_1"/>
<dbReference type="InterPro" id="IPR028925">
    <property type="entry name" value="RRM_DME"/>
</dbReference>
<feature type="region of interest" description="Disordered" evidence="5">
    <location>
        <begin position="61"/>
        <end position="168"/>
    </location>
</feature>
<dbReference type="GO" id="GO:0006281">
    <property type="term" value="P:DNA repair"/>
    <property type="evidence" value="ECO:0007669"/>
    <property type="project" value="InterPro"/>
</dbReference>
<feature type="compositionally biased region" description="Basic residues" evidence="5">
    <location>
        <begin position="351"/>
        <end position="370"/>
    </location>
</feature>
<evidence type="ECO:0000313" key="8">
    <source>
        <dbReference type="Proteomes" id="UP000007015"/>
    </source>
</evidence>
<dbReference type="AlphaFoldDB" id="B8AI92"/>
<dbReference type="SUPFAM" id="SSF48150">
    <property type="entry name" value="DNA-glycosylase"/>
    <property type="match status" value="1"/>
</dbReference>
<dbReference type="GO" id="GO:0035514">
    <property type="term" value="F:DNA demethylase activity"/>
    <property type="evidence" value="ECO:0007669"/>
    <property type="project" value="InterPro"/>
</dbReference>
<name>B8AI92_ORYSI</name>
<keyword evidence="3" id="KW-0408">Iron</keyword>
<dbReference type="GO" id="GO:0141166">
    <property type="term" value="P:chromosomal 5-methylcytosine DNA demethylation pathway"/>
    <property type="evidence" value="ECO:0007669"/>
    <property type="project" value="InterPro"/>
</dbReference>
<gene>
    <name evidence="7" type="ORF">OsI_07289</name>
</gene>
<feature type="region of interest" description="Disordered" evidence="5">
    <location>
        <begin position="205"/>
        <end position="381"/>
    </location>
</feature>
<protein>
    <recommendedName>
        <fullName evidence="6">Demeter RRM-fold domain-containing protein</fullName>
    </recommendedName>
</protein>
<feature type="compositionally biased region" description="Low complexity" evidence="5">
    <location>
        <begin position="253"/>
        <end position="262"/>
    </location>
</feature>
<feature type="compositionally biased region" description="Polar residues" evidence="5">
    <location>
        <begin position="111"/>
        <end position="122"/>
    </location>
</feature>
<dbReference type="GO" id="GO:0051539">
    <property type="term" value="F:4 iron, 4 sulfur cluster binding"/>
    <property type="evidence" value="ECO:0007669"/>
    <property type="project" value="InterPro"/>
</dbReference>
<evidence type="ECO:0000256" key="4">
    <source>
        <dbReference type="ARBA" id="ARBA00023014"/>
    </source>
</evidence>
<evidence type="ECO:0000256" key="1">
    <source>
        <dbReference type="ARBA" id="ARBA00001966"/>
    </source>
</evidence>
<dbReference type="Gramene" id="BGIOSGA006439-TA">
    <property type="protein sequence ID" value="BGIOSGA006439-PA"/>
    <property type="gene ID" value="BGIOSGA006439"/>
</dbReference>
<dbReference type="OMA" id="ECGDKVA"/>
<evidence type="ECO:0000256" key="5">
    <source>
        <dbReference type="SAM" id="MobiDB-lite"/>
    </source>
</evidence>
<evidence type="ECO:0000256" key="2">
    <source>
        <dbReference type="ARBA" id="ARBA00022723"/>
    </source>
</evidence>
<dbReference type="Proteomes" id="UP000007015">
    <property type="component" value="Chromosome 2"/>
</dbReference>
<feature type="compositionally biased region" description="Polar residues" evidence="5">
    <location>
        <begin position="137"/>
        <end position="147"/>
    </location>
</feature>
<evidence type="ECO:0000313" key="7">
    <source>
        <dbReference type="EMBL" id="EEC73208.1"/>
    </source>
</evidence>
<accession>B8AI92</accession>
<dbReference type="SMART" id="SM00525">
    <property type="entry name" value="FES"/>
    <property type="match status" value="1"/>
</dbReference>
<feature type="region of interest" description="Disordered" evidence="5">
    <location>
        <begin position="1076"/>
        <end position="1111"/>
    </location>
</feature>
<keyword evidence="8" id="KW-1185">Reference proteome</keyword>
<dbReference type="GO" id="GO:0019104">
    <property type="term" value="F:DNA N-glycosylase activity"/>
    <property type="evidence" value="ECO:0007669"/>
    <property type="project" value="InterPro"/>
</dbReference>
<dbReference type="GO" id="GO:0046872">
    <property type="term" value="F:metal ion binding"/>
    <property type="evidence" value="ECO:0007669"/>
    <property type="project" value="UniProtKB-KW"/>
</dbReference>
<feature type="domain" description="Demeter RRM-fold" evidence="6">
    <location>
        <begin position="975"/>
        <end position="1075"/>
    </location>
</feature>